<evidence type="ECO:0000313" key="3">
    <source>
        <dbReference type="EMBL" id="QSQ18655.1"/>
    </source>
</evidence>
<feature type="domain" description="5'-Nucleotidase C-terminal" evidence="2">
    <location>
        <begin position="418"/>
        <end position="528"/>
    </location>
</feature>
<sequence length="567" mass="59350">MAHPVLQTSAPRSYVPGLSVKTGPADRCGPTRVHRSTSRVVLKAPIVRTTPPAFRPSFLRQPRLSGVLVLALGALAGCEKSNPTPPPAPAAEQPAAAAPAPAVPHEVTLLVTGGAFGQLQPVDGKGGAAEMLGRWVADEKHCPGPVKDGQASCADSGTLALATGDHWNGPAISSFFLGTPTAEVMGRMGYAASAMGNHELAFGKEAFLKNRAAGGFPFLAANLKVKDPSLAGDLSLPAFQVFERRGLKIGVVGLASEKTVRTAMAGRAEGLEVTGYEDALSSAVPEARKAGADVVVVVADTCVTELRPVVAKHADWKLALVAGGRCPQPVDTKEGGTTFVSLDRGFNKYLRAQIKFDPAKPAGEKVTAVDTKLVDVAGGTPDAETAQLIAKWKAQLDEVLGQQIGFTKAGIPQASPLMAKWVAGSVREVLNTDGAILNKGGIRGDLPAGPITRGSIYSVMPFENTLLVVKLKGEDLAKQLANPNALISGFTAAGKGKFKDAKGKALDPKKEYSVATVEYLYFGGDGFEFEKLAPEPTETGMAWQTPVVDWTKGKESSEKKPLEKLIK</sequence>
<keyword evidence="4" id="KW-1185">Reference proteome</keyword>
<dbReference type="PANTHER" id="PTHR11575">
    <property type="entry name" value="5'-NUCLEOTIDASE-RELATED"/>
    <property type="match status" value="1"/>
</dbReference>
<dbReference type="SUPFAM" id="SSF56300">
    <property type="entry name" value="Metallo-dependent phosphatases"/>
    <property type="match status" value="1"/>
</dbReference>
<dbReference type="SUPFAM" id="SSF55816">
    <property type="entry name" value="5'-nucleotidase (syn. UDP-sugar hydrolase), C-terminal domain"/>
    <property type="match status" value="1"/>
</dbReference>
<dbReference type="EMBL" id="CP071090">
    <property type="protein sequence ID" value="QSQ18655.1"/>
    <property type="molecule type" value="Genomic_DNA"/>
</dbReference>
<organism evidence="3 4">
    <name type="scientific">Pyxidicoccus parkwayensis</name>
    <dbReference type="NCBI Taxonomy" id="2813578"/>
    <lineage>
        <taxon>Bacteria</taxon>
        <taxon>Pseudomonadati</taxon>
        <taxon>Myxococcota</taxon>
        <taxon>Myxococcia</taxon>
        <taxon>Myxococcales</taxon>
        <taxon>Cystobacterineae</taxon>
        <taxon>Myxococcaceae</taxon>
        <taxon>Pyxidicoccus</taxon>
    </lineage>
</organism>
<evidence type="ECO:0000256" key="1">
    <source>
        <dbReference type="SAM" id="MobiDB-lite"/>
    </source>
</evidence>
<gene>
    <name evidence="3" type="ORF">JY651_25145</name>
</gene>
<reference evidence="3 4" key="1">
    <citation type="submission" date="2021-02" db="EMBL/GenBank/DDBJ databases">
        <title>De Novo genome assembly of isolated myxobacteria.</title>
        <authorList>
            <person name="Stevens D.C."/>
        </authorList>
    </citation>
    <scope>NUCLEOTIDE SEQUENCE [LARGE SCALE GENOMIC DNA]</scope>
    <source>
        <strain evidence="4">SCPEA02</strain>
    </source>
</reference>
<proteinExistence type="predicted"/>
<dbReference type="Pfam" id="PF02872">
    <property type="entry name" value="5_nucleotid_C"/>
    <property type="match status" value="1"/>
</dbReference>
<dbReference type="Proteomes" id="UP000662747">
    <property type="component" value="Chromosome"/>
</dbReference>
<feature type="compositionally biased region" description="Low complexity" evidence="1">
    <location>
        <begin position="90"/>
        <end position="99"/>
    </location>
</feature>
<dbReference type="InterPro" id="IPR006179">
    <property type="entry name" value="5_nucleotidase/apyrase"/>
</dbReference>
<dbReference type="InterPro" id="IPR008334">
    <property type="entry name" value="5'-Nucleotdase_C"/>
</dbReference>
<evidence type="ECO:0000259" key="2">
    <source>
        <dbReference type="Pfam" id="PF02872"/>
    </source>
</evidence>
<dbReference type="InterPro" id="IPR029052">
    <property type="entry name" value="Metallo-depent_PP-like"/>
</dbReference>
<accession>A0ABX7NM44</accession>
<feature type="region of interest" description="Disordered" evidence="1">
    <location>
        <begin position="13"/>
        <end position="33"/>
    </location>
</feature>
<dbReference type="Gene3D" id="3.90.780.10">
    <property type="entry name" value="5'-Nucleotidase, C-terminal domain"/>
    <property type="match status" value="1"/>
</dbReference>
<evidence type="ECO:0000313" key="4">
    <source>
        <dbReference type="Proteomes" id="UP000662747"/>
    </source>
</evidence>
<dbReference type="InterPro" id="IPR036907">
    <property type="entry name" value="5'-Nucleotdase_C_sf"/>
</dbReference>
<feature type="region of interest" description="Disordered" evidence="1">
    <location>
        <begin position="80"/>
        <end position="99"/>
    </location>
</feature>
<protein>
    <submittedName>
        <fullName evidence="3">Bifunctional metallophosphatase/5'-nucleotidase</fullName>
    </submittedName>
</protein>
<dbReference type="Gene3D" id="3.60.21.10">
    <property type="match status" value="1"/>
</dbReference>
<name>A0ABX7NM44_9BACT</name>
<dbReference type="PANTHER" id="PTHR11575:SF24">
    <property type="entry name" value="5'-NUCLEOTIDASE"/>
    <property type="match status" value="1"/>
</dbReference>